<name>A0AAV3ZU19_9GAST</name>
<feature type="region of interest" description="Disordered" evidence="1">
    <location>
        <begin position="68"/>
        <end position="88"/>
    </location>
</feature>
<dbReference type="Proteomes" id="UP000735302">
    <property type="component" value="Unassembled WGS sequence"/>
</dbReference>
<proteinExistence type="predicted"/>
<dbReference type="AlphaFoldDB" id="A0AAV3ZU19"/>
<reference evidence="2 3" key="1">
    <citation type="journal article" date="2021" name="Elife">
        <title>Chloroplast acquisition without the gene transfer in kleptoplastic sea slugs, Plakobranchus ocellatus.</title>
        <authorList>
            <person name="Maeda T."/>
            <person name="Takahashi S."/>
            <person name="Yoshida T."/>
            <person name="Shimamura S."/>
            <person name="Takaki Y."/>
            <person name="Nagai Y."/>
            <person name="Toyoda A."/>
            <person name="Suzuki Y."/>
            <person name="Arimoto A."/>
            <person name="Ishii H."/>
            <person name="Satoh N."/>
            <person name="Nishiyama T."/>
            <person name="Hasebe M."/>
            <person name="Maruyama T."/>
            <person name="Minagawa J."/>
            <person name="Obokata J."/>
            <person name="Shigenobu S."/>
        </authorList>
    </citation>
    <scope>NUCLEOTIDE SEQUENCE [LARGE SCALE GENOMIC DNA]</scope>
</reference>
<evidence type="ECO:0000256" key="1">
    <source>
        <dbReference type="SAM" id="MobiDB-lite"/>
    </source>
</evidence>
<keyword evidence="3" id="KW-1185">Reference proteome</keyword>
<comment type="caution">
    <text evidence="2">The sequence shown here is derived from an EMBL/GenBank/DDBJ whole genome shotgun (WGS) entry which is preliminary data.</text>
</comment>
<sequence length="88" mass="9986">MHRKSSPISAVDRFLSIMEDWKIRSGLLSVAGGAWALIERSALDDYEHQRSWERQPFVPTPTISVHSVYQRSKDASRPGRSATVNHHS</sequence>
<evidence type="ECO:0000313" key="3">
    <source>
        <dbReference type="Proteomes" id="UP000735302"/>
    </source>
</evidence>
<dbReference type="EMBL" id="BLXT01002832">
    <property type="protein sequence ID" value="GFN98171.1"/>
    <property type="molecule type" value="Genomic_DNA"/>
</dbReference>
<gene>
    <name evidence="2" type="ORF">PoB_002467700</name>
</gene>
<protein>
    <submittedName>
        <fullName evidence="2">Uncharacterized protein</fullName>
    </submittedName>
</protein>
<organism evidence="2 3">
    <name type="scientific">Plakobranchus ocellatus</name>
    <dbReference type="NCBI Taxonomy" id="259542"/>
    <lineage>
        <taxon>Eukaryota</taxon>
        <taxon>Metazoa</taxon>
        <taxon>Spiralia</taxon>
        <taxon>Lophotrochozoa</taxon>
        <taxon>Mollusca</taxon>
        <taxon>Gastropoda</taxon>
        <taxon>Heterobranchia</taxon>
        <taxon>Euthyneura</taxon>
        <taxon>Panpulmonata</taxon>
        <taxon>Sacoglossa</taxon>
        <taxon>Placobranchoidea</taxon>
        <taxon>Plakobranchidae</taxon>
        <taxon>Plakobranchus</taxon>
    </lineage>
</organism>
<evidence type="ECO:0000313" key="2">
    <source>
        <dbReference type="EMBL" id="GFN98171.1"/>
    </source>
</evidence>
<accession>A0AAV3ZU19</accession>